<evidence type="ECO:0000313" key="2">
    <source>
        <dbReference type="Proteomes" id="UP000176244"/>
    </source>
</evidence>
<name>A0A1F2PJU8_9FIRM</name>
<organism evidence="1 2">
    <name type="scientific">Acetobacterium wieringae</name>
    <dbReference type="NCBI Taxonomy" id="52694"/>
    <lineage>
        <taxon>Bacteria</taxon>
        <taxon>Bacillati</taxon>
        <taxon>Bacillota</taxon>
        <taxon>Clostridia</taxon>
        <taxon>Eubacteriales</taxon>
        <taxon>Eubacteriaceae</taxon>
        <taxon>Acetobacterium</taxon>
    </lineage>
</organism>
<accession>A0A1F2PJU8</accession>
<dbReference type="AlphaFoldDB" id="A0A1F2PJU8"/>
<evidence type="ECO:0000313" key="1">
    <source>
        <dbReference type="EMBL" id="OFV71640.1"/>
    </source>
</evidence>
<protein>
    <submittedName>
        <fullName evidence="1">Uncharacterized protein</fullName>
    </submittedName>
</protein>
<gene>
    <name evidence="1" type="ORF">ACWI_09450</name>
</gene>
<dbReference type="OrthoDB" id="3196385at2"/>
<dbReference type="EMBL" id="LKEU01000018">
    <property type="protein sequence ID" value="OFV71640.1"/>
    <property type="molecule type" value="Genomic_DNA"/>
</dbReference>
<dbReference type="STRING" id="52694.ACWI_09450"/>
<proteinExistence type="predicted"/>
<dbReference type="Proteomes" id="UP000176244">
    <property type="component" value="Unassembled WGS sequence"/>
</dbReference>
<dbReference type="RefSeq" id="WP_070370286.1">
    <property type="nucleotide sequence ID" value="NZ_LKEU01000018.1"/>
</dbReference>
<reference evidence="1 2" key="1">
    <citation type="submission" date="2015-09" db="EMBL/GenBank/DDBJ databases">
        <title>Genome sequence of Acetobacterium wieringae DSM 1911.</title>
        <authorList>
            <person name="Poehlein A."/>
            <person name="Bengelsdorf F.R."/>
            <person name="Schiel-Bengelsdorf B."/>
            <person name="Duerre P."/>
            <person name="Daniel R."/>
        </authorList>
    </citation>
    <scope>NUCLEOTIDE SEQUENCE [LARGE SCALE GENOMIC DNA]</scope>
    <source>
        <strain evidence="1 2">DSM 1911</strain>
    </source>
</reference>
<sequence>MMQIEVPRDQYDQACELMQKRIDSGQVPDAQPGDDPRKYVKKGTFTYASAHNIAASGTIESLCVDLGTGIITSSIPTGISVVIVFSIAIWNGEKPAEAAKAGLVTGLKVFGKGALIYTLTIQLSRSKLAISLTKTYFQSGEFKDVATIANPAFAISEKVASSVSTSALAKSSIGKSIRLDKVTGQLRLVRSRRLLYLVRIFVERYAVEFQPSNYLRIQQSALLASAVLYWDRS</sequence>
<comment type="caution">
    <text evidence="1">The sequence shown here is derived from an EMBL/GenBank/DDBJ whole genome shotgun (WGS) entry which is preliminary data.</text>
</comment>